<comment type="caution">
    <text evidence="3">The sequence shown here is derived from an EMBL/GenBank/DDBJ whole genome shotgun (WGS) entry which is preliminary data.</text>
</comment>
<dbReference type="Pfam" id="PF01609">
    <property type="entry name" value="DDE_Tnp_1"/>
    <property type="match status" value="1"/>
</dbReference>
<evidence type="ECO:0000313" key="4">
    <source>
        <dbReference type="Proteomes" id="UP000214588"/>
    </source>
</evidence>
<dbReference type="PANTHER" id="PTHR33408">
    <property type="entry name" value="TRANSPOSASE"/>
    <property type="match status" value="1"/>
</dbReference>
<name>A0A226BXD4_9FIRM</name>
<dbReference type="Proteomes" id="UP000214588">
    <property type="component" value="Unassembled WGS sequence"/>
</dbReference>
<proteinExistence type="predicted"/>
<keyword evidence="4" id="KW-1185">Reference proteome</keyword>
<sequence length="132" mass="15348">MKQVMDEKVESYKSRIDQLNSLKKEFKDEGIKQVCLTDPEAKSMKNNGKYEVCYNMQAVVDNKYKFLVNFEIVNDINDQSQLSNMVTKTRSIFSDQKITALADTGYFNMSEILGRAFKNRCVWSFSHSIVLY</sequence>
<organism evidence="3 4">
    <name type="scientific">Natranaerobius trueperi</name>
    <dbReference type="NCBI Taxonomy" id="759412"/>
    <lineage>
        <taxon>Bacteria</taxon>
        <taxon>Bacillati</taxon>
        <taxon>Bacillota</taxon>
        <taxon>Clostridia</taxon>
        <taxon>Natranaerobiales</taxon>
        <taxon>Natranaerobiaceae</taxon>
        <taxon>Natranaerobius</taxon>
    </lineage>
</organism>
<dbReference type="RefSeq" id="WP_089023577.1">
    <property type="nucleotide sequence ID" value="NZ_NIQC01000013.1"/>
</dbReference>
<dbReference type="GO" id="GO:0003677">
    <property type="term" value="F:DNA binding"/>
    <property type="evidence" value="ECO:0007669"/>
    <property type="project" value="InterPro"/>
</dbReference>
<dbReference type="InterPro" id="IPR002559">
    <property type="entry name" value="Transposase_11"/>
</dbReference>
<protein>
    <recommendedName>
        <fullName evidence="2">Transposase IS4-like domain-containing protein</fullName>
    </recommendedName>
</protein>
<dbReference type="AlphaFoldDB" id="A0A226BXD4"/>
<reference evidence="3 4" key="1">
    <citation type="submission" date="2017-06" db="EMBL/GenBank/DDBJ databases">
        <title>Draft Genome Sequence of Natranaerobius trueperi halophilic, alkalithermophilic bacteria from soda lakes.</title>
        <authorList>
            <person name="Zhao B."/>
        </authorList>
    </citation>
    <scope>NUCLEOTIDE SEQUENCE [LARGE SCALE GENOMIC DNA]</scope>
    <source>
        <strain evidence="3 4">DSM 18760</strain>
    </source>
</reference>
<dbReference type="EMBL" id="NIQC01000013">
    <property type="protein sequence ID" value="OWZ83683.1"/>
    <property type="molecule type" value="Genomic_DNA"/>
</dbReference>
<dbReference type="GO" id="GO:0004803">
    <property type="term" value="F:transposase activity"/>
    <property type="evidence" value="ECO:0007669"/>
    <property type="project" value="InterPro"/>
</dbReference>
<evidence type="ECO:0000259" key="2">
    <source>
        <dbReference type="Pfam" id="PF01609"/>
    </source>
</evidence>
<feature type="domain" description="Transposase IS4-like" evidence="2">
    <location>
        <begin position="35"/>
        <end position="124"/>
    </location>
</feature>
<dbReference type="GO" id="GO:0006313">
    <property type="term" value="P:DNA transposition"/>
    <property type="evidence" value="ECO:0007669"/>
    <property type="project" value="InterPro"/>
</dbReference>
<keyword evidence="1" id="KW-0175">Coiled coil</keyword>
<accession>A0A226BXD4</accession>
<gene>
    <name evidence="3" type="ORF">CDO51_06950</name>
</gene>
<feature type="coiled-coil region" evidence="1">
    <location>
        <begin position="2"/>
        <end position="29"/>
    </location>
</feature>
<evidence type="ECO:0000256" key="1">
    <source>
        <dbReference type="SAM" id="Coils"/>
    </source>
</evidence>
<evidence type="ECO:0000313" key="3">
    <source>
        <dbReference type="EMBL" id="OWZ83683.1"/>
    </source>
</evidence>